<dbReference type="AlphaFoldDB" id="A0AAP2FX71"/>
<comment type="catalytic activity">
    <reaction evidence="9 10">
        <text>D-gluconate + ATP = 6-phospho-D-gluconate + ADP + H(+)</text>
        <dbReference type="Rhea" id="RHEA:19433"/>
        <dbReference type="ChEBI" id="CHEBI:15378"/>
        <dbReference type="ChEBI" id="CHEBI:18391"/>
        <dbReference type="ChEBI" id="CHEBI:30616"/>
        <dbReference type="ChEBI" id="CHEBI:58759"/>
        <dbReference type="ChEBI" id="CHEBI:456216"/>
        <dbReference type="EC" id="2.7.1.12"/>
    </reaction>
</comment>
<evidence type="ECO:0000256" key="3">
    <source>
        <dbReference type="ARBA" id="ARBA00012054"/>
    </source>
</evidence>
<evidence type="ECO:0000313" key="11">
    <source>
        <dbReference type="EMBL" id="MBS7456152.1"/>
    </source>
</evidence>
<comment type="caution">
    <text evidence="11">The sequence shown here is derived from an EMBL/GenBank/DDBJ whole genome shotgun (WGS) entry which is preliminary data.</text>
</comment>
<keyword evidence="6 10" id="KW-0418">Kinase</keyword>
<dbReference type="SUPFAM" id="SSF52540">
    <property type="entry name" value="P-loop containing nucleoside triphosphate hydrolases"/>
    <property type="match status" value="1"/>
</dbReference>
<dbReference type="Proteomes" id="UP000675747">
    <property type="component" value="Unassembled WGS sequence"/>
</dbReference>
<dbReference type="GO" id="GO:0005737">
    <property type="term" value="C:cytoplasm"/>
    <property type="evidence" value="ECO:0007669"/>
    <property type="project" value="TreeGrafter"/>
</dbReference>
<keyword evidence="7 10" id="KW-0067">ATP-binding</keyword>
<evidence type="ECO:0000256" key="7">
    <source>
        <dbReference type="ARBA" id="ARBA00022840"/>
    </source>
</evidence>
<dbReference type="PANTHER" id="PTHR43442:SF3">
    <property type="entry name" value="GLUCONOKINASE-RELATED"/>
    <property type="match status" value="1"/>
</dbReference>
<keyword evidence="8" id="KW-0311">Gluconate utilization</keyword>
<dbReference type="InterPro" id="IPR027417">
    <property type="entry name" value="P-loop_NTPase"/>
</dbReference>
<keyword evidence="4 10" id="KW-0808">Transferase</keyword>
<dbReference type="Pfam" id="PF13671">
    <property type="entry name" value="AAA_33"/>
    <property type="match status" value="1"/>
</dbReference>
<comment type="similarity">
    <text evidence="2 10">Belongs to the gluconokinase GntK/GntV family.</text>
</comment>
<organism evidence="11 12">
    <name type="scientific">Coralloluteibacterium stylophorae</name>
    <dbReference type="NCBI Taxonomy" id="1776034"/>
    <lineage>
        <taxon>Bacteria</taxon>
        <taxon>Pseudomonadati</taxon>
        <taxon>Pseudomonadota</taxon>
        <taxon>Gammaproteobacteria</taxon>
        <taxon>Lysobacterales</taxon>
        <taxon>Lysobacteraceae</taxon>
        <taxon>Coralloluteibacterium</taxon>
    </lineage>
</organism>
<comment type="pathway">
    <text evidence="1">Carbohydrate acid metabolism.</text>
</comment>
<dbReference type="GO" id="GO:0019521">
    <property type="term" value="P:D-gluconate metabolic process"/>
    <property type="evidence" value="ECO:0007669"/>
    <property type="project" value="UniProtKB-KW"/>
</dbReference>
<evidence type="ECO:0000256" key="2">
    <source>
        <dbReference type="ARBA" id="ARBA00008420"/>
    </source>
</evidence>
<dbReference type="Gene3D" id="3.40.50.300">
    <property type="entry name" value="P-loop containing nucleotide triphosphate hydrolases"/>
    <property type="match status" value="1"/>
</dbReference>
<name>A0AAP2FX71_9GAMM</name>
<sequence length="160" mass="17285">MGVSGSGKSTLAEALAQRLDRRLLDADDLHPPANRARLAAGVPLTDADRAPWLDAVAAWIEGERAAGNAVVVACSALKRSYRERLRRTAPDEVLFVHLDLDHDTLMQRMRARRGHFMPPSQLADQLATLEPPAADERAVVVAPLGPVQDLVGRVLETAGD</sequence>
<evidence type="ECO:0000256" key="5">
    <source>
        <dbReference type="ARBA" id="ARBA00022741"/>
    </source>
</evidence>
<dbReference type="EMBL" id="JAGQFT020000002">
    <property type="protein sequence ID" value="MBS7456152.1"/>
    <property type="molecule type" value="Genomic_DNA"/>
</dbReference>
<evidence type="ECO:0000256" key="1">
    <source>
        <dbReference type="ARBA" id="ARBA00004761"/>
    </source>
</evidence>
<evidence type="ECO:0000256" key="9">
    <source>
        <dbReference type="ARBA" id="ARBA00048090"/>
    </source>
</evidence>
<dbReference type="FunFam" id="3.40.50.300:FF:000522">
    <property type="entry name" value="Gluconokinase"/>
    <property type="match status" value="1"/>
</dbReference>
<protein>
    <recommendedName>
        <fullName evidence="3 10">Gluconokinase</fullName>
        <ecNumber evidence="3 10">2.7.1.12</ecNumber>
    </recommendedName>
</protein>
<proteinExistence type="inferred from homology"/>
<accession>A0AAP2FX71</accession>
<reference evidence="11 12" key="1">
    <citation type="journal article" date="2021" name="Microbiol. Resour. Announc.">
        <title>Draft Genome Sequence of Coralloluteibacterium stylophorae LMG 29479T.</title>
        <authorList>
            <person name="Karlyshev A.V."/>
            <person name="Kudryashova E.B."/>
            <person name="Ariskina E.V."/>
            <person name="Conroy A.P."/>
            <person name="Abidueva E.Y."/>
        </authorList>
    </citation>
    <scope>NUCLEOTIDE SEQUENCE [LARGE SCALE GENOMIC DNA]</scope>
    <source>
        <strain evidence="11 12">LMG 29479</strain>
    </source>
</reference>
<evidence type="ECO:0000313" key="12">
    <source>
        <dbReference type="Proteomes" id="UP000675747"/>
    </source>
</evidence>
<dbReference type="PANTHER" id="PTHR43442">
    <property type="entry name" value="GLUCONOKINASE-RELATED"/>
    <property type="match status" value="1"/>
</dbReference>
<dbReference type="InterPro" id="IPR006001">
    <property type="entry name" value="Therm_gnt_kin"/>
</dbReference>
<keyword evidence="12" id="KW-1185">Reference proteome</keyword>
<evidence type="ECO:0000256" key="10">
    <source>
        <dbReference type="RuleBase" id="RU363066"/>
    </source>
</evidence>
<dbReference type="CDD" id="cd02021">
    <property type="entry name" value="GntK"/>
    <property type="match status" value="1"/>
</dbReference>
<evidence type="ECO:0000256" key="4">
    <source>
        <dbReference type="ARBA" id="ARBA00022679"/>
    </source>
</evidence>
<evidence type="ECO:0000256" key="8">
    <source>
        <dbReference type="ARBA" id="ARBA00023064"/>
    </source>
</evidence>
<dbReference type="GO" id="GO:0046316">
    <property type="term" value="F:gluconokinase activity"/>
    <property type="evidence" value="ECO:0007669"/>
    <property type="project" value="UniProtKB-EC"/>
</dbReference>
<dbReference type="GO" id="GO:0005524">
    <property type="term" value="F:ATP binding"/>
    <property type="evidence" value="ECO:0007669"/>
    <property type="project" value="UniProtKB-KW"/>
</dbReference>
<dbReference type="NCBIfam" id="TIGR01313">
    <property type="entry name" value="therm_gnt_kin"/>
    <property type="match status" value="1"/>
</dbReference>
<dbReference type="EC" id="2.7.1.12" evidence="3 10"/>
<gene>
    <name evidence="11" type="ORF">KB893_003255</name>
</gene>
<keyword evidence="5 10" id="KW-0547">Nucleotide-binding</keyword>
<evidence type="ECO:0000256" key="6">
    <source>
        <dbReference type="ARBA" id="ARBA00022777"/>
    </source>
</evidence>